<evidence type="ECO:0000313" key="2">
    <source>
        <dbReference type="Proteomes" id="UP000256845"/>
    </source>
</evidence>
<dbReference type="AlphaFoldDB" id="A0A3D9H9R6"/>
<comment type="caution">
    <text evidence="1">The sequence shown here is derived from an EMBL/GenBank/DDBJ whole genome shotgun (WGS) entry which is preliminary data.</text>
</comment>
<accession>A0A3D9H9R6</accession>
<dbReference type="RefSeq" id="WP_115938254.1">
    <property type="nucleotide sequence ID" value="NZ_QRDW01000010.1"/>
</dbReference>
<gene>
    <name evidence="1" type="ORF">DFP90_110143</name>
</gene>
<dbReference type="EMBL" id="QRDW01000010">
    <property type="protein sequence ID" value="RED46233.1"/>
    <property type="molecule type" value="Genomic_DNA"/>
</dbReference>
<keyword evidence="2" id="KW-1185">Reference proteome</keyword>
<reference evidence="1 2" key="1">
    <citation type="submission" date="2018-07" db="EMBL/GenBank/DDBJ databases">
        <title>Genomic Encyclopedia of Type Strains, Phase III (KMG-III): the genomes of soil and plant-associated and newly described type strains.</title>
        <authorList>
            <person name="Whitman W."/>
        </authorList>
    </citation>
    <scope>NUCLEOTIDE SEQUENCE [LARGE SCALE GENOMIC DNA]</scope>
    <source>
        <strain evidence="1 2">CECT 8488</strain>
    </source>
</reference>
<evidence type="ECO:0000313" key="1">
    <source>
        <dbReference type="EMBL" id="RED46233.1"/>
    </source>
</evidence>
<name>A0A3D9H9R6_9PROT</name>
<proteinExistence type="predicted"/>
<organism evidence="1 2">
    <name type="scientific">Aestuariispira insulae</name>
    <dbReference type="NCBI Taxonomy" id="1461337"/>
    <lineage>
        <taxon>Bacteria</taxon>
        <taxon>Pseudomonadati</taxon>
        <taxon>Pseudomonadota</taxon>
        <taxon>Alphaproteobacteria</taxon>
        <taxon>Rhodospirillales</taxon>
        <taxon>Kiloniellaceae</taxon>
        <taxon>Aestuariispira</taxon>
    </lineage>
</organism>
<dbReference type="Proteomes" id="UP000256845">
    <property type="component" value="Unassembled WGS sequence"/>
</dbReference>
<protein>
    <submittedName>
        <fullName evidence="1">Uncharacterized protein</fullName>
    </submittedName>
</protein>
<sequence length="148" mass="16636">MTVAYSPPVEPRFGAEAVRVCLDAALQQEQQNGRWNGILKQEGLDEHADAHSYEIDLVKNGKKWSPIQKSRARLRGKGHSSNFRLHVGYLERGDFDMPLDGIPFTVVLTIRDNEGVAPVYNDARQSLISLTQAELQDITIAQQLRVRP</sequence>
<dbReference type="OrthoDB" id="9768989at2"/>